<keyword evidence="4 11" id="KW-0812">Transmembrane</keyword>
<dbReference type="Pfam" id="PF24357">
    <property type="entry name" value="TMD0_ABC"/>
    <property type="match status" value="1"/>
</dbReference>
<protein>
    <recommendedName>
        <fullName evidence="16">P-loop containing nucleoside triphosphate hydrolase protein</fullName>
    </recommendedName>
</protein>
<evidence type="ECO:0000256" key="11">
    <source>
        <dbReference type="SAM" id="Phobius"/>
    </source>
</evidence>
<keyword evidence="6" id="KW-0547">Nucleotide-binding</keyword>
<evidence type="ECO:0000256" key="2">
    <source>
        <dbReference type="ARBA" id="ARBA00009726"/>
    </source>
</evidence>
<feature type="transmembrane region" description="Helical" evidence="11">
    <location>
        <begin position="1041"/>
        <end position="1066"/>
    </location>
</feature>
<evidence type="ECO:0008006" key="16">
    <source>
        <dbReference type="Google" id="ProtNLM"/>
    </source>
</evidence>
<keyword evidence="3" id="KW-0813">Transport</keyword>
<evidence type="ECO:0000256" key="9">
    <source>
        <dbReference type="ARBA" id="ARBA00022989"/>
    </source>
</evidence>
<feature type="transmembrane region" description="Helical" evidence="11">
    <location>
        <begin position="291"/>
        <end position="309"/>
    </location>
</feature>
<dbReference type="EMBL" id="JANBUO010000390">
    <property type="protein sequence ID" value="KAJ2804543.1"/>
    <property type="molecule type" value="Genomic_DNA"/>
</dbReference>
<dbReference type="InterPro" id="IPR056227">
    <property type="entry name" value="TMD0_ABC"/>
</dbReference>
<evidence type="ECO:0000313" key="15">
    <source>
        <dbReference type="Proteomes" id="UP001140094"/>
    </source>
</evidence>
<feature type="transmembrane region" description="Helical" evidence="11">
    <location>
        <begin position="116"/>
        <end position="136"/>
    </location>
</feature>
<dbReference type="PROSITE" id="PS50893">
    <property type="entry name" value="ABC_TRANSPORTER_2"/>
    <property type="match status" value="2"/>
</dbReference>
<evidence type="ECO:0000259" key="12">
    <source>
        <dbReference type="PROSITE" id="PS50893"/>
    </source>
</evidence>
<reference evidence="14" key="1">
    <citation type="submission" date="2022-07" db="EMBL/GenBank/DDBJ databases">
        <title>Phylogenomic reconstructions and comparative analyses of Kickxellomycotina fungi.</title>
        <authorList>
            <person name="Reynolds N.K."/>
            <person name="Stajich J.E."/>
            <person name="Barry K."/>
            <person name="Grigoriev I.V."/>
            <person name="Crous P."/>
            <person name="Smith M.E."/>
        </authorList>
    </citation>
    <scope>NUCLEOTIDE SEQUENCE</scope>
    <source>
        <strain evidence="14">NRRL 1565</strain>
    </source>
</reference>
<dbReference type="InterPro" id="IPR044746">
    <property type="entry name" value="ABCC_6TM_D1"/>
</dbReference>
<dbReference type="FunFam" id="3.40.50.300:FF:000450">
    <property type="entry name" value="ABC transporter C family member 2"/>
    <property type="match status" value="1"/>
</dbReference>
<dbReference type="GO" id="GO:0016887">
    <property type="term" value="F:ATP hydrolysis activity"/>
    <property type="evidence" value="ECO:0007669"/>
    <property type="project" value="InterPro"/>
</dbReference>
<dbReference type="SUPFAM" id="SSF52540">
    <property type="entry name" value="P-loop containing nucleoside triphosphate hydrolases"/>
    <property type="match status" value="2"/>
</dbReference>
<feature type="domain" description="ABC transmembrane type-1" evidence="13">
    <location>
        <begin position="250"/>
        <end position="540"/>
    </location>
</feature>
<dbReference type="PROSITE" id="PS50929">
    <property type="entry name" value="ABC_TM1F"/>
    <property type="match status" value="2"/>
</dbReference>
<comment type="similarity">
    <text evidence="2">Belongs to the ABC transporter superfamily. ABCC family. Conjugate transporter (TC 3.A.1.208) subfamily.</text>
</comment>
<evidence type="ECO:0000256" key="7">
    <source>
        <dbReference type="ARBA" id="ARBA00022840"/>
    </source>
</evidence>
<feature type="transmembrane region" description="Helical" evidence="11">
    <location>
        <begin position="409"/>
        <end position="426"/>
    </location>
</feature>
<dbReference type="Pfam" id="PF00664">
    <property type="entry name" value="ABC_membrane"/>
    <property type="match status" value="2"/>
</dbReference>
<dbReference type="Proteomes" id="UP001140094">
    <property type="component" value="Unassembled WGS sequence"/>
</dbReference>
<proteinExistence type="inferred from homology"/>
<dbReference type="FunFam" id="3.40.50.300:FF:000074">
    <property type="entry name" value="Multidrug resistance-associated protein 5 isoform 1"/>
    <property type="match status" value="1"/>
</dbReference>
<feature type="domain" description="ABC transmembrane type-1" evidence="13">
    <location>
        <begin position="906"/>
        <end position="1195"/>
    </location>
</feature>
<feature type="transmembrane region" description="Helical" evidence="11">
    <location>
        <begin position="950"/>
        <end position="972"/>
    </location>
</feature>
<gene>
    <name evidence="14" type="ORF">H4R20_002462</name>
</gene>
<evidence type="ECO:0000313" key="14">
    <source>
        <dbReference type="EMBL" id="KAJ2804543.1"/>
    </source>
</evidence>
<name>A0A9W8LTY4_9FUNG</name>
<feature type="transmembrane region" description="Helical" evidence="11">
    <location>
        <begin position="21"/>
        <end position="45"/>
    </location>
</feature>
<evidence type="ECO:0000256" key="4">
    <source>
        <dbReference type="ARBA" id="ARBA00022692"/>
    </source>
</evidence>
<dbReference type="PANTHER" id="PTHR24223">
    <property type="entry name" value="ATP-BINDING CASSETTE SUB-FAMILY C"/>
    <property type="match status" value="1"/>
</dbReference>
<evidence type="ECO:0000256" key="1">
    <source>
        <dbReference type="ARBA" id="ARBA00004128"/>
    </source>
</evidence>
<feature type="domain" description="ABC transporter" evidence="12">
    <location>
        <begin position="1233"/>
        <end position="1467"/>
    </location>
</feature>
<dbReference type="FunFam" id="1.20.1560.10:FF:000013">
    <property type="entry name" value="ABC transporter C family member 2"/>
    <property type="match status" value="1"/>
</dbReference>
<dbReference type="InterPro" id="IPR036640">
    <property type="entry name" value="ABC1_TM_sf"/>
</dbReference>
<dbReference type="InterPro" id="IPR003439">
    <property type="entry name" value="ABC_transporter-like_ATP-bd"/>
</dbReference>
<keyword evidence="10 11" id="KW-0472">Membrane</keyword>
<keyword evidence="15" id="KW-1185">Reference proteome</keyword>
<dbReference type="CDD" id="cd03250">
    <property type="entry name" value="ABCC_MRP_domain1"/>
    <property type="match status" value="1"/>
</dbReference>
<evidence type="ECO:0000256" key="3">
    <source>
        <dbReference type="ARBA" id="ARBA00022448"/>
    </source>
</evidence>
<keyword evidence="5" id="KW-0677">Repeat</keyword>
<dbReference type="SMART" id="SM00382">
    <property type="entry name" value="AAA"/>
    <property type="match status" value="2"/>
</dbReference>
<dbReference type="InterPro" id="IPR044726">
    <property type="entry name" value="ABCC_6TM_D2"/>
</dbReference>
<dbReference type="CDD" id="cd03244">
    <property type="entry name" value="ABCC_MRP_domain2"/>
    <property type="match status" value="1"/>
</dbReference>
<feature type="transmembrane region" description="Helical" evidence="11">
    <location>
        <begin position="485"/>
        <end position="501"/>
    </location>
</feature>
<dbReference type="Gene3D" id="1.20.1560.10">
    <property type="entry name" value="ABC transporter type 1, transmembrane domain"/>
    <property type="match status" value="2"/>
</dbReference>
<keyword evidence="9 11" id="KW-1133">Transmembrane helix</keyword>
<feature type="transmembrane region" description="Helical" evidence="11">
    <location>
        <begin position="901"/>
        <end position="926"/>
    </location>
</feature>
<dbReference type="CDD" id="cd18580">
    <property type="entry name" value="ABC_6TM_ABCC_D2"/>
    <property type="match status" value="1"/>
</dbReference>
<evidence type="ECO:0000256" key="8">
    <source>
        <dbReference type="ARBA" id="ARBA00022967"/>
    </source>
</evidence>
<sequence>MAAAVRLRKLKRAPRLPSELVAGRLLWSKLLFGTASLIASIAELVVMARQFPYLCVYTMSLALQTAAILVAVYLHYKEQLYKRIASTPLLLFWLAVVALSLLRLRTAKSTDYANDFNGAVFPIAFFAASALVTFVLECQPKPHELFEIPANGDHDGNFGKPEDSDDDYCTSGSSEERANVFSRFAYAWIGSLLAEGRRKQLHLEDIWKLDGQYRPDVANAQFQYNWRKELSYDKPSLFRATARTYWKIWLFGAVCEALVAVSLSLRLIIMSRLISFAASYGTDQSSPIEHAYFYTGLLFVVACGQTFAIRRRWTHAQRIRMLLRSSYMTAIYQKMLSLSNDSRRKYNIGSIVTHMSIDTENVADFFEEGALDIWSSLMQITIPLFMLYQLMGWSALVGVLIMLASSPAVAHFGQIIGMYSKLLMGYRDQRMGIMSEVITGIRVVKMYAWESSFIKRINNLRVSKELDTIRKNSVLKIAIRYLKNLMPYLVSFATFGTYSLFDNVSRGPFGARIVFVSMPLFALLRFALVYIPEIVPSTSKAIASSRRISKFLTASEIDLSAIERQPYGRDIIGSSDDDVLVSIDGGTFKYTLSGKIILRNINIECTRNKLVAIIGRIGSGKSSLVSAILGDMIKHSGNVAVRGSIAYVPQQPWILNATLRENILFGSKYDREFYEQVINVCALRPDLDNLPTGDMTEIGERGINLSGGQKMRVSLARAVYSRADVYLLDDPLAAVDAHVSKHIFTHVLGPQGLLQSRARILITNAVQYLNNVDNIVMLDNNTIAEQGSFRCAMDRQGEIFEFVHKHTGGENMLTSSGGILSNNDNISNGVSDIGGSGIPEQSMVDANAISIRKAPICSGERMLPEQSGKQTNDDGRIITTELRQKGAVKWKIYRAYIDSSGALNVLIIVVTLVLLATVEVCSNLWLKHWTANNAQPVDNVAPSPVHSTKYYLLIYGAFGIFFTFAELVRLFFTWNVCAIRASKIVHQNMLTSVMRSPMSFFDTTPTGRILNRFSSDLEQCDEKVPTSISDMSVQICGLMTALAIIAVVAPLSLTIMPLLIAAGIYYQRLYMSSSREIRRLDSTTRSPIYAYFHESVNGVSTIRAFGQQSRFIAEIEYRIGQHMRVDNAYRLINQWLPMRLETMGNILMFAATLKAVASMHHSGIEDAGVLGLVISSTFTLANTSFWLLRNYGNMEVAMTHLERAAEYGNLPSEADDIIEDCRPKEAWPEQGVVEFKNYSTRYREGLDLVLKDLSFRIAPRQKVGIVGRTGAGKSSLTLALFRIIEAAGGQILLDGEDISQYGLFDVRSKLSIIPQDPVLFAGTVRENLDPFNSFSDQDIWRALEQVHLAEYIRGKDERLEFMVAQSGENFSVGQRQLICLARALLKHAKVLVLDEATAAIDNETDEIIQQTIRSEFKDCTVLTIAHRLDTVIDSDMVLVIDGGRLAEYDTPQNLLANKDSIFSELLKEARTNVC</sequence>
<comment type="caution">
    <text evidence="14">The sequence shown here is derived from an EMBL/GenBank/DDBJ whole genome shotgun (WGS) entry which is preliminary data.</text>
</comment>
<dbReference type="GO" id="GO:0000329">
    <property type="term" value="C:fungal-type vacuole membrane"/>
    <property type="evidence" value="ECO:0007669"/>
    <property type="project" value="UniProtKB-ARBA"/>
</dbReference>
<feature type="transmembrane region" description="Helical" evidence="11">
    <location>
        <begin position="51"/>
        <end position="74"/>
    </location>
</feature>
<organism evidence="14 15">
    <name type="scientific">Coemansia guatemalensis</name>
    <dbReference type="NCBI Taxonomy" id="2761395"/>
    <lineage>
        <taxon>Eukaryota</taxon>
        <taxon>Fungi</taxon>
        <taxon>Fungi incertae sedis</taxon>
        <taxon>Zoopagomycota</taxon>
        <taxon>Kickxellomycotina</taxon>
        <taxon>Kickxellomycetes</taxon>
        <taxon>Kickxellales</taxon>
        <taxon>Kickxellaceae</taxon>
        <taxon>Coemansia</taxon>
    </lineage>
</organism>
<dbReference type="Pfam" id="PF00005">
    <property type="entry name" value="ABC_tran"/>
    <property type="match status" value="2"/>
</dbReference>
<feature type="transmembrane region" description="Helical" evidence="11">
    <location>
        <begin position="86"/>
        <end position="104"/>
    </location>
</feature>
<feature type="transmembrane region" description="Helical" evidence="11">
    <location>
        <begin position="384"/>
        <end position="403"/>
    </location>
</feature>
<keyword evidence="7" id="KW-0067">ATP-binding</keyword>
<dbReference type="InterPro" id="IPR050173">
    <property type="entry name" value="ABC_transporter_C-like"/>
</dbReference>
<dbReference type="InterPro" id="IPR027417">
    <property type="entry name" value="P-loop_NTPase"/>
</dbReference>
<dbReference type="PROSITE" id="PS00211">
    <property type="entry name" value="ABC_TRANSPORTER_1"/>
    <property type="match status" value="2"/>
</dbReference>
<feature type="transmembrane region" description="Helical" evidence="11">
    <location>
        <begin position="248"/>
        <end position="271"/>
    </location>
</feature>
<dbReference type="InterPro" id="IPR003593">
    <property type="entry name" value="AAA+_ATPase"/>
</dbReference>
<dbReference type="GO" id="GO:0005524">
    <property type="term" value="F:ATP binding"/>
    <property type="evidence" value="ECO:0007669"/>
    <property type="project" value="UniProtKB-KW"/>
</dbReference>
<feature type="domain" description="ABC transporter" evidence="12">
    <location>
        <begin position="581"/>
        <end position="805"/>
    </location>
</feature>
<accession>A0A9W8LTY4</accession>
<dbReference type="OrthoDB" id="6500128at2759"/>
<dbReference type="GO" id="GO:0140359">
    <property type="term" value="F:ABC-type transporter activity"/>
    <property type="evidence" value="ECO:0007669"/>
    <property type="project" value="InterPro"/>
</dbReference>
<evidence type="ECO:0000256" key="6">
    <source>
        <dbReference type="ARBA" id="ARBA00022741"/>
    </source>
</evidence>
<dbReference type="InterPro" id="IPR011527">
    <property type="entry name" value="ABC1_TM_dom"/>
</dbReference>
<comment type="subcellular location">
    <subcellularLocation>
        <location evidence="1">Vacuole membrane</location>
        <topology evidence="1">Multi-pass membrane protein</topology>
    </subcellularLocation>
</comment>
<dbReference type="CDD" id="cd18579">
    <property type="entry name" value="ABC_6TM_ABCC_D1"/>
    <property type="match status" value="1"/>
</dbReference>
<keyword evidence="8" id="KW-1278">Translocase</keyword>
<evidence type="ECO:0000259" key="13">
    <source>
        <dbReference type="PROSITE" id="PS50929"/>
    </source>
</evidence>
<evidence type="ECO:0000256" key="5">
    <source>
        <dbReference type="ARBA" id="ARBA00022737"/>
    </source>
</evidence>
<evidence type="ECO:0000256" key="10">
    <source>
        <dbReference type="ARBA" id="ARBA00023136"/>
    </source>
</evidence>
<dbReference type="SUPFAM" id="SSF90123">
    <property type="entry name" value="ABC transporter transmembrane region"/>
    <property type="match status" value="2"/>
</dbReference>
<dbReference type="PANTHER" id="PTHR24223:SF443">
    <property type="entry name" value="MULTIDRUG-RESISTANCE LIKE PROTEIN 1, ISOFORM I"/>
    <property type="match status" value="1"/>
</dbReference>
<dbReference type="InterPro" id="IPR017871">
    <property type="entry name" value="ABC_transporter-like_CS"/>
</dbReference>
<feature type="transmembrane region" description="Helical" evidence="11">
    <location>
        <begin position="513"/>
        <end position="531"/>
    </location>
</feature>
<dbReference type="Gene3D" id="3.40.50.300">
    <property type="entry name" value="P-loop containing nucleotide triphosphate hydrolases"/>
    <property type="match status" value="2"/>
</dbReference>